<dbReference type="InterPro" id="IPR005844">
    <property type="entry name" value="A-D-PHexomutase_a/b/a-I"/>
</dbReference>
<dbReference type="Pfam" id="PF02880">
    <property type="entry name" value="PGM_PMM_III"/>
    <property type="match status" value="1"/>
</dbReference>
<evidence type="ECO:0000256" key="3">
    <source>
        <dbReference type="ARBA" id="ARBA00010231"/>
    </source>
</evidence>
<evidence type="ECO:0000256" key="5">
    <source>
        <dbReference type="ARBA" id="ARBA00022553"/>
    </source>
</evidence>
<dbReference type="Proteomes" id="UP000886803">
    <property type="component" value="Unassembled WGS sequence"/>
</dbReference>
<feature type="domain" description="Alpha-D-phosphohexomutase alpha/beta/alpha" evidence="12">
    <location>
        <begin position="225"/>
        <end position="313"/>
    </location>
</feature>
<feature type="domain" description="Alpha-D-phosphohexomutase alpha/beta/alpha" evidence="13">
    <location>
        <begin position="322"/>
        <end position="448"/>
    </location>
</feature>
<accession>A0A9D2S403</accession>
<dbReference type="Gene3D" id="3.30.310.50">
    <property type="entry name" value="Alpha-D-phosphohexomutase, C-terminal domain"/>
    <property type="match status" value="1"/>
</dbReference>
<evidence type="ECO:0000259" key="11">
    <source>
        <dbReference type="Pfam" id="PF02878"/>
    </source>
</evidence>
<dbReference type="InterPro" id="IPR016055">
    <property type="entry name" value="A-D-PHexomutase_a/b/a-I/II/III"/>
</dbReference>
<evidence type="ECO:0000259" key="12">
    <source>
        <dbReference type="Pfam" id="PF02879"/>
    </source>
</evidence>
<evidence type="ECO:0000256" key="4">
    <source>
        <dbReference type="ARBA" id="ARBA00012728"/>
    </source>
</evidence>
<dbReference type="AlphaFoldDB" id="A0A9D2S403"/>
<dbReference type="InterPro" id="IPR005846">
    <property type="entry name" value="A-D-PHexomutase_a/b/a-III"/>
</dbReference>
<sequence>MSTPQEIYRAWRAQPDLDPAMAAELAAIEGDEAAISDRFYRDLAFGTGGLRGVLGAGTNRMNLYTIRRATQGLADYLNASELPKKVAIAHDSRHGGELFTREAARVLAANGITACLYPRLEPTPALSWAVRYLGCGAGICITASHNPAKYNGYKVYGADGCQITLEVADKILAAIGQHDYFSTPKLAEYDEALADGRIRLIEDACLDAFVDAVYAQRVGGGEGIADLNLVYTPLNGTGLECVRKLLGKLGVTHLTVVPEQEKPDGDFPTCPYPNPEIREAMQKGLELCDTVHPDLLLGTDPDCDRCGTAVPDGKGGYRLITGNEMGIILLDYICRTRRAKGTMPENPVAVTTIVSTDMATPVAKKYGVELRRTLTGFKFIGEQIGLLESEGRPDRFIFGFEESYGYLSGAHVRDKDAVNATLLVCEAAAAYAAKGQTLLDAIEALYKEFGYYRNALCSYTFEGETGMHTMQQLMANLRANPPKEIGGYAVEAATDYEAEGTGLPKADVLEYRLAGGHKFMVRPSGTEPKIKVYLSAVGDSEAAADAVNETLAAAAAAMMKG</sequence>
<dbReference type="GO" id="GO:0000287">
    <property type="term" value="F:magnesium ion binding"/>
    <property type="evidence" value="ECO:0007669"/>
    <property type="project" value="InterPro"/>
</dbReference>
<dbReference type="SUPFAM" id="SSF55957">
    <property type="entry name" value="Phosphoglucomutase, C-terminal domain"/>
    <property type="match status" value="1"/>
</dbReference>
<keyword evidence="8" id="KW-0413">Isomerase</keyword>
<dbReference type="GO" id="GO:0006166">
    <property type="term" value="P:purine ribonucleoside salvage"/>
    <property type="evidence" value="ECO:0007669"/>
    <property type="project" value="TreeGrafter"/>
</dbReference>
<evidence type="ECO:0000313" key="15">
    <source>
        <dbReference type="Proteomes" id="UP000886803"/>
    </source>
</evidence>
<comment type="cofactor">
    <cofactor evidence="2">
        <name>Mg(2+)</name>
        <dbReference type="ChEBI" id="CHEBI:18420"/>
    </cofactor>
</comment>
<evidence type="ECO:0000259" key="13">
    <source>
        <dbReference type="Pfam" id="PF02880"/>
    </source>
</evidence>
<proteinExistence type="inferred from homology"/>
<keyword evidence="6 9" id="KW-0479">Metal-binding</keyword>
<feature type="domain" description="Alpha-D-phosphohexomutase C-terminal" evidence="10">
    <location>
        <begin position="499"/>
        <end position="549"/>
    </location>
</feature>
<dbReference type="PROSITE" id="PS00710">
    <property type="entry name" value="PGM_PMM"/>
    <property type="match status" value="1"/>
</dbReference>
<evidence type="ECO:0000256" key="1">
    <source>
        <dbReference type="ARBA" id="ARBA00000443"/>
    </source>
</evidence>
<gene>
    <name evidence="14" type="ORF">H9945_11440</name>
</gene>
<organism evidence="14 15">
    <name type="scientific">Candidatus Gemmiger avicola</name>
    <dbReference type="NCBI Taxonomy" id="2838605"/>
    <lineage>
        <taxon>Bacteria</taxon>
        <taxon>Bacillati</taxon>
        <taxon>Bacillota</taxon>
        <taxon>Clostridia</taxon>
        <taxon>Eubacteriales</taxon>
        <taxon>Gemmiger</taxon>
    </lineage>
</organism>
<evidence type="ECO:0000256" key="8">
    <source>
        <dbReference type="ARBA" id="ARBA00023235"/>
    </source>
</evidence>
<comment type="catalytic activity">
    <reaction evidence="1">
        <text>alpha-D-glucose 1-phosphate = alpha-D-glucose 6-phosphate</text>
        <dbReference type="Rhea" id="RHEA:23536"/>
        <dbReference type="ChEBI" id="CHEBI:58225"/>
        <dbReference type="ChEBI" id="CHEBI:58601"/>
        <dbReference type="EC" id="5.4.2.2"/>
    </reaction>
</comment>
<dbReference type="CDD" id="cd05799">
    <property type="entry name" value="PGM2"/>
    <property type="match status" value="1"/>
</dbReference>
<name>A0A9D2S403_9FIRM</name>
<protein>
    <recommendedName>
        <fullName evidence="4">phosphoglucomutase (alpha-D-glucose-1,6-bisphosphate-dependent)</fullName>
        <ecNumber evidence="4">5.4.2.2</ecNumber>
    </recommendedName>
</protein>
<dbReference type="Pfam" id="PF02879">
    <property type="entry name" value="PGM_PMM_II"/>
    <property type="match status" value="1"/>
</dbReference>
<dbReference type="Pfam" id="PF00408">
    <property type="entry name" value="PGM_PMM_IV"/>
    <property type="match status" value="1"/>
</dbReference>
<dbReference type="PANTHER" id="PTHR45745:SF1">
    <property type="entry name" value="PHOSPHOGLUCOMUTASE 2B-RELATED"/>
    <property type="match status" value="1"/>
</dbReference>
<dbReference type="SUPFAM" id="SSF53738">
    <property type="entry name" value="Phosphoglucomutase, first 3 domains"/>
    <property type="match status" value="3"/>
</dbReference>
<dbReference type="GO" id="GO:0008973">
    <property type="term" value="F:phosphopentomutase activity"/>
    <property type="evidence" value="ECO:0007669"/>
    <property type="project" value="TreeGrafter"/>
</dbReference>
<dbReference type="InterPro" id="IPR005845">
    <property type="entry name" value="A-D-PHexomutase_a/b/a-II"/>
</dbReference>
<keyword evidence="7 9" id="KW-0460">Magnesium</keyword>
<comment type="similarity">
    <text evidence="3 9">Belongs to the phosphohexose mutase family.</text>
</comment>
<evidence type="ECO:0000256" key="9">
    <source>
        <dbReference type="RuleBase" id="RU004326"/>
    </source>
</evidence>
<evidence type="ECO:0000256" key="6">
    <source>
        <dbReference type="ARBA" id="ARBA00022723"/>
    </source>
</evidence>
<dbReference type="GO" id="GO:0004614">
    <property type="term" value="F:phosphoglucomutase activity"/>
    <property type="evidence" value="ECO:0007669"/>
    <property type="project" value="UniProtKB-EC"/>
</dbReference>
<reference evidence="14" key="1">
    <citation type="journal article" date="2021" name="PeerJ">
        <title>Extensive microbial diversity within the chicken gut microbiome revealed by metagenomics and culture.</title>
        <authorList>
            <person name="Gilroy R."/>
            <person name="Ravi A."/>
            <person name="Getino M."/>
            <person name="Pursley I."/>
            <person name="Horton D.L."/>
            <person name="Alikhan N.F."/>
            <person name="Baker D."/>
            <person name="Gharbi K."/>
            <person name="Hall N."/>
            <person name="Watson M."/>
            <person name="Adriaenssens E.M."/>
            <person name="Foster-Nyarko E."/>
            <person name="Jarju S."/>
            <person name="Secka A."/>
            <person name="Antonio M."/>
            <person name="Oren A."/>
            <person name="Chaudhuri R.R."/>
            <person name="La Ragione R."/>
            <person name="Hildebrand F."/>
            <person name="Pallen M.J."/>
        </authorList>
    </citation>
    <scope>NUCLEOTIDE SEQUENCE</scope>
    <source>
        <strain evidence="14">ChiBcec8-13705</strain>
    </source>
</reference>
<dbReference type="Gene3D" id="3.40.120.10">
    <property type="entry name" value="Alpha-D-Glucose-1,6-Bisphosphate, subunit A, domain 3"/>
    <property type="match status" value="3"/>
</dbReference>
<keyword evidence="5" id="KW-0597">Phosphoprotein</keyword>
<dbReference type="InterPro" id="IPR016066">
    <property type="entry name" value="A-D-PHexomutase_CS"/>
</dbReference>
<dbReference type="EC" id="5.4.2.2" evidence="4"/>
<dbReference type="InterPro" id="IPR005843">
    <property type="entry name" value="A-D-PHexomutase_C"/>
</dbReference>
<comment type="caution">
    <text evidence="14">The sequence shown here is derived from an EMBL/GenBank/DDBJ whole genome shotgun (WGS) entry which is preliminary data.</text>
</comment>
<evidence type="ECO:0000313" key="14">
    <source>
        <dbReference type="EMBL" id="HJB43097.1"/>
    </source>
</evidence>
<evidence type="ECO:0000256" key="2">
    <source>
        <dbReference type="ARBA" id="ARBA00001946"/>
    </source>
</evidence>
<evidence type="ECO:0000259" key="10">
    <source>
        <dbReference type="Pfam" id="PF00408"/>
    </source>
</evidence>
<feature type="domain" description="Alpha-D-phosphohexomutase alpha/beta/alpha" evidence="11">
    <location>
        <begin position="44"/>
        <end position="177"/>
    </location>
</feature>
<evidence type="ECO:0000256" key="7">
    <source>
        <dbReference type="ARBA" id="ARBA00022842"/>
    </source>
</evidence>
<dbReference type="PANTHER" id="PTHR45745">
    <property type="entry name" value="PHOSPHOMANNOMUTASE 45A"/>
    <property type="match status" value="1"/>
</dbReference>
<dbReference type="Pfam" id="PF02878">
    <property type="entry name" value="PGM_PMM_I"/>
    <property type="match status" value="1"/>
</dbReference>
<dbReference type="GO" id="GO:0005975">
    <property type="term" value="P:carbohydrate metabolic process"/>
    <property type="evidence" value="ECO:0007669"/>
    <property type="project" value="InterPro"/>
</dbReference>
<reference evidence="14" key="2">
    <citation type="submission" date="2021-04" db="EMBL/GenBank/DDBJ databases">
        <authorList>
            <person name="Gilroy R."/>
        </authorList>
    </citation>
    <scope>NUCLEOTIDE SEQUENCE</scope>
    <source>
        <strain evidence="14">ChiBcec8-13705</strain>
    </source>
</reference>
<dbReference type="EMBL" id="DWYG01000190">
    <property type="protein sequence ID" value="HJB43097.1"/>
    <property type="molecule type" value="Genomic_DNA"/>
</dbReference>
<dbReference type="InterPro" id="IPR036900">
    <property type="entry name" value="A-D-PHexomutase_C_sf"/>
</dbReference>